<organism evidence="2">
    <name type="scientific">marine sediment metagenome</name>
    <dbReference type="NCBI Taxonomy" id="412755"/>
    <lineage>
        <taxon>unclassified sequences</taxon>
        <taxon>metagenomes</taxon>
        <taxon>ecological metagenomes</taxon>
    </lineage>
</organism>
<comment type="caution">
    <text evidence="2">The sequence shown here is derived from an EMBL/GenBank/DDBJ whole genome shotgun (WGS) entry which is preliminary data.</text>
</comment>
<dbReference type="AlphaFoldDB" id="X1K7P6"/>
<sequence length="125" mass="14224">MVKKERTEWPRTLFHILTGLTIVSIYGLTNISRELSLIILGAVALFFLLGDLFRQFIPRVNRLAHKIFKGIIRQEEKRKIASTTYYVIGCWIAILTFPRLIASIAVLLLVVGDTSAKIIRQAKGR</sequence>
<gene>
    <name evidence="2" type="ORF">S06H3_22748</name>
</gene>
<keyword evidence="1" id="KW-0812">Transmembrane</keyword>
<evidence type="ECO:0008006" key="3">
    <source>
        <dbReference type="Google" id="ProtNLM"/>
    </source>
</evidence>
<evidence type="ECO:0000313" key="2">
    <source>
        <dbReference type="EMBL" id="GAI02593.1"/>
    </source>
</evidence>
<dbReference type="InterPro" id="IPR037997">
    <property type="entry name" value="Dgk1-like"/>
</dbReference>
<feature type="non-terminal residue" evidence="2">
    <location>
        <position position="125"/>
    </location>
</feature>
<keyword evidence="1" id="KW-0472">Membrane</keyword>
<feature type="transmembrane region" description="Helical" evidence="1">
    <location>
        <begin position="85"/>
        <end position="111"/>
    </location>
</feature>
<proteinExistence type="predicted"/>
<dbReference type="PANTHER" id="PTHR31303">
    <property type="entry name" value="CTP-DEPENDENT DIACYLGLYCEROL KINASE 1"/>
    <property type="match status" value="1"/>
</dbReference>
<protein>
    <recommendedName>
        <fullName evidence="3">Phosphatidate cytidylyltransferase</fullName>
    </recommendedName>
</protein>
<dbReference type="EMBL" id="BARV01012222">
    <property type="protein sequence ID" value="GAI02593.1"/>
    <property type="molecule type" value="Genomic_DNA"/>
</dbReference>
<feature type="transmembrane region" description="Helical" evidence="1">
    <location>
        <begin position="12"/>
        <end position="29"/>
    </location>
</feature>
<feature type="transmembrane region" description="Helical" evidence="1">
    <location>
        <begin position="35"/>
        <end position="53"/>
    </location>
</feature>
<name>X1K7P6_9ZZZZ</name>
<evidence type="ECO:0000256" key="1">
    <source>
        <dbReference type="SAM" id="Phobius"/>
    </source>
</evidence>
<keyword evidence="1" id="KW-1133">Transmembrane helix</keyword>
<accession>X1K7P6</accession>
<reference evidence="2" key="1">
    <citation type="journal article" date="2014" name="Front. Microbiol.">
        <title>High frequency of phylogenetically diverse reductive dehalogenase-homologous genes in deep subseafloor sedimentary metagenomes.</title>
        <authorList>
            <person name="Kawai M."/>
            <person name="Futagami T."/>
            <person name="Toyoda A."/>
            <person name="Takaki Y."/>
            <person name="Nishi S."/>
            <person name="Hori S."/>
            <person name="Arai W."/>
            <person name="Tsubouchi T."/>
            <person name="Morono Y."/>
            <person name="Uchiyama I."/>
            <person name="Ito T."/>
            <person name="Fujiyama A."/>
            <person name="Inagaki F."/>
            <person name="Takami H."/>
        </authorList>
    </citation>
    <scope>NUCLEOTIDE SEQUENCE</scope>
    <source>
        <strain evidence="2">Expedition CK06-06</strain>
    </source>
</reference>
<dbReference type="GO" id="GO:0004143">
    <property type="term" value="F:ATP-dependent diacylglycerol kinase activity"/>
    <property type="evidence" value="ECO:0007669"/>
    <property type="project" value="InterPro"/>
</dbReference>
<dbReference type="PANTHER" id="PTHR31303:SF1">
    <property type="entry name" value="CTP-DEPENDENT DIACYLGLYCEROL KINASE 1"/>
    <property type="match status" value="1"/>
</dbReference>